<reference evidence="7 8" key="1">
    <citation type="submission" date="2020-04" db="EMBL/GenBank/DDBJ databases">
        <title>Complete genome sequence of Spiroplasma platyhelix ATCC 51748, an insect isolate.</title>
        <authorList>
            <person name="Green E.A."/>
            <person name="Klassen J.L."/>
        </authorList>
    </citation>
    <scope>NUCLEOTIDE SEQUENCE [LARGE SCALE GENOMIC DNA]</scope>
    <source>
        <strain evidence="7 8">PALS-1</strain>
    </source>
</reference>
<evidence type="ECO:0000256" key="3">
    <source>
        <dbReference type="ARBA" id="ARBA00022801"/>
    </source>
</evidence>
<comment type="caution">
    <text evidence="7">The sequence shown here is derived from an EMBL/GenBank/DDBJ whole genome shotgun (WGS) entry which is preliminary data.</text>
</comment>
<dbReference type="GO" id="GO:0008234">
    <property type="term" value="F:cysteine-type peptidase activity"/>
    <property type="evidence" value="ECO:0007669"/>
    <property type="project" value="UniProtKB-KW"/>
</dbReference>
<gene>
    <name evidence="7" type="ORF">HER12_01340</name>
</gene>
<keyword evidence="8" id="KW-1185">Reference proteome</keyword>
<dbReference type="GO" id="GO:0042254">
    <property type="term" value="P:ribosome biogenesis"/>
    <property type="evidence" value="ECO:0007669"/>
    <property type="project" value="UniProtKB-KW"/>
</dbReference>
<dbReference type="CDD" id="cd16332">
    <property type="entry name" value="Prp-like"/>
    <property type="match status" value="1"/>
</dbReference>
<dbReference type="InterPro" id="IPR036764">
    <property type="entry name" value="Peptidase_Prp_sf"/>
</dbReference>
<dbReference type="Gene3D" id="3.30.70.1490">
    <property type="entry name" value="Cysteine protease Prp"/>
    <property type="match status" value="1"/>
</dbReference>
<dbReference type="EMBL" id="JAAVVK010000001">
    <property type="protein sequence ID" value="NKE38402.1"/>
    <property type="molecule type" value="Genomic_DNA"/>
</dbReference>
<evidence type="ECO:0000256" key="6">
    <source>
        <dbReference type="ARBA" id="ARBA00044538"/>
    </source>
</evidence>
<sequence>MVKVSFYYQTNNIVRAEVEGHSNFDQVGKDIVCAGISAVVFGSLNALDNLVSQAEVKIAQSDGRIVITVLKPTNDNQMILKTMLWQLKTISDQYVKNISIKEVY</sequence>
<dbReference type="PANTHER" id="PTHR39178:SF1">
    <property type="entry name" value="RIBOSOMAL-PROCESSING CYSTEINE PROTEASE PRP"/>
    <property type="match status" value="1"/>
</dbReference>
<evidence type="ECO:0000313" key="8">
    <source>
        <dbReference type="Proteomes" id="UP000584587"/>
    </source>
</evidence>
<keyword evidence="4" id="KW-0788">Thiol protease</keyword>
<dbReference type="InterPro" id="IPR007422">
    <property type="entry name" value="Peptidase_Prp"/>
</dbReference>
<keyword evidence="1" id="KW-0690">Ribosome biogenesis</keyword>
<accession>A0A846TW62</accession>
<dbReference type="AlphaFoldDB" id="A0A846TW62"/>
<evidence type="ECO:0000256" key="2">
    <source>
        <dbReference type="ARBA" id="ARBA00022670"/>
    </source>
</evidence>
<dbReference type="RefSeq" id="WP_168104874.1">
    <property type="nucleotide sequence ID" value="NZ_CP051215.1"/>
</dbReference>
<dbReference type="PANTHER" id="PTHR39178">
    <property type="entry name" value="HYPOTHETICAL RIBOSOME-ASSOCIATED PROTEIN"/>
    <property type="match status" value="1"/>
</dbReference>
<name>A0A846TW62_9MOLU</name>
<keyword evidence="2 7" id="KW-0645">Protease</keyword>
<dbReference type="Proteomes" id="UP000584587">
    <property type="component" value="Unassembled WGS sequence"/>
</dbReference>
<comment type="similarity">
    <text evidence="5">Belongs to the Prp family.</text>
</comment>
<evidence type="ECO:0000256" key="1">
    <source>
        <dbReference type="ARBA" id="ARBA00022517"/>
    </source>
</evidence>
<organism evidence="7 8">
    <name type="scientific">Spiroplasma platyhelix PALS-1</name>
    <dbReference type="NCBI Taxonomy" id="1276218"/>
    <lineage>
        <taxon>Bacteria</taxon>
        <taxon>Bacillati</taxon>
        <taxon>Mycoplasmatota</taxon>
        <taxon>Mollicutes</taxon>
        <taxon>Entomoplasmatales</taxon>
        <taxon>Spiroplasmataceae</taxon>
        <taxon>Spiroplasma</taxon>
    </lineage>
</organism>
<dbReference type="Pfam" id="PF04327">
    <property type="entry name" value="Peptidase_Prp"/>
    <property type="match status" value="1"/>
</dbReference>
<evidence type="ECO:0000256" key="5">
    <source>
        <dbReference type="ARBA" id="ARBA00044503"/>
    </source>
</evidence>
<dbReference type="GO" id="GO:0006508">
    <property type="term" value="P:proteolysis"/>
    <property type="evidence" value="ECO:0007669"/>
    <property type="project" value="UniProtKB-KW"/>
</dbReference>
<keyword evidence="3" id="KW-0378">Hydrolase</keyword>
<evidence type="ECO:0000313" key="7">
    <source>
        <dbReference type="EMBL" id="NKE38402.1"/>
    </source>
</evidence>
<protein>
    <recommendedName>
        <fullName evidence="6">Ribosomal processing cysteine protease Prp</fullName>
    </recommendedName>
</protein>
<evidence type="ECO:0000256" key="4">
    <source>
        <dbReference type="ARBA" id="ARBA00022807"/>
    </source>
</evidence>
<proteinExistence type="inferred from homology"/>
<dbReference type="SUPFAM" id="SSF118010">
    <property type="entry name" value="TM1457-like"/>
    <property type="match status" value="1"/>
</dbReference>